<dbReference type="InterPro" id="IPR036388">
    <property type="entry name" value="WH-like_DNA-bd_sf"/>
</dbReference>
<dbReference type="PANTHER" id="PTHR30118:SF15">
    <property type="entry name" value="TRANSCRIPTIONAL REGULATORY PROTEIN"/>
    <property type="match status" value="1"/>
</dbReference>
<protein>
    <submittedName>
        <fullName evidence="6">LysR family transcriptional regulator</fullName>
    </submittedName>
</protein>
<comment type="similarity">
    <text evidence="1">Belongs to the LysR transcriptional regulatory family.</text>
</comment>
<organism evidence="6 7">
    <name type="scientific">Neoroseomonas eburnea</name>
    <dbReference type="NCBI Taxonomy" id="1346889"/>
    <lineage>
        <taxon>Bacteria</taxon>
        <taxon>Pseudomonadati</taxon>
        <taxon>Pseudomonadota</taxon>
        <taxon>Alphaproteobacteria</taxon>
        <taxon>Acetobacterales</taxon>
        <taxon>Acetobacteraceae</taxon>
        <taxon>Neoroseomonas</taxon>
    </lineage>
</organism>
<evidence type="ECO:0000256" key="4">
    <source>
        <dbReference type="ARBA" id="ARBA00023163"/>
    </source>
</evidence>
<dbReference type="Pfam" id="PF03466">
    <property type="entry name" value="LysR_substrate"/>
    <property type="match status" value="1"/>
</dbReference>
<evidence type="ECO:0000256" key="2">
    <source>
        <dbReference type="ARBA" id="ARBA00023015"/>
    </source>
</evidence>
<evidence type="ECO:0000256" key="1">
    <source>
        <dbReference type="ARBA" id="ARBA00009437"/>
    </source>
</evidence>
<dbReference type="PROSITE" id="PS50931">
    <property type="entry name" value="HTH_LYSR"/>
    <property type="match status" value="1"/>
</dbReference>
<gene>
    <name evidence="6" type="ORF">GXW74_15195</name>
</gene>
<evidence type="ECO:0000313" key="7">
    <source>
        <dbReference type="Proteomes" id="UP001138709"/>
    </source>
</evidence>
<reference evidence="6" key="2">
    <citation type="journal article" date="2021" name="Syst. Appl. Microbiol.">
        <title>Roseomonas hellenica sp. nov., isolated from roots of wild-growing Alkanna tinctoria.</title>
        <authorList>
            <person name="Rat A."/>
            <person name="Naranjo H.D."/>
            <person name="Lebbe L."/>
            <person name="Cnockaert M."/>
            <person name="Krigas N."/>
            <person name="Grigoriadou K."/>
            <person name="Maloupa E."/>
            <person name="Willems A."/>
        </authorList>
    </citation>
    <scope>NUCLEOTIDE SEQUENCE</scope>
    <source>
        <strain evidence="6">LMG 31228</strain>
    </source>
</reference>
<dbReference type="GO" id="GO:0003700">
    <property type="term" value="F:DNA-binding transcription factor activity"/>
    <property type="evidence" value="ECO:0007669"/>
    <property type="project" value="InterPro"/>
</dbReference>
<keyword evidence="3" id="KW-0238">DNA-binding</keyword>
<dbReference type="InterPro" id="IPR000847">
    <property type="entry name" value="LysR_HTH_N"/>
</dbReference>
<dbReference type="InterPro" id="IPR050389">
    <property type="entry name" value="LysR-type_TF"/>
</dbReference>
<feature type="domain" description="HTH lysR-type" evidence="5">
    <location>
        <begin position="10"/>
        <end position="67"/>
    </location>
</feature>
<dbReference type="InterPro" id="IPR036390">
    <property type="entry name" value="WH_DNA-bd_sf"/>
</dbReference>
<accession>A0A9X9XDQ2</accession>
<dbReference type="SUPFAM" id="SSF46785">
    <property type="entry name" value="Winged helix' DNA-binding domain"/>
    <property type="match status" value="1"/>
</dbReference>
<dbReference type="EMBL" id="JAAEDL010000014">
    <property type="protein sequence ID" value="MBR0681838.1"/>
    <property type="molecule type" value="Genomic_DNA"/>
</dbReference>
<keyword evidence="4" id="KW-0804">Transcription</keyword>
<keyword evidence="2" id="KW-0805">Transcription regulation</keyword>
<dbReference type="PANTHER" id="PTHR30118">
    <property type="entry name" value="HTH-TYPE TRANSCRIPTIONAL REGULATOR LEUO-RELATED"/>
    <property type="match status" value="1"/>
</dbReference>
<evidence type="ECO:0000313" key="6">
    <source>
        <dbReference type="EMBL" id="MBR0681838.1"/>
    </source>
</evidence>
<proteinExistence type="inferred from homology"/>
<keyword evidence="7" id="KW-1185">Reference proteome</keyword>
<dbReference type="RefSeq" id="WP_211847358.1">
    <property type="nucleotide sequence ID" value="NZ_JAAEDL010000014.1"/>
</dbReference>
<dbReference type="InterPro" id="IPR005119">
    <property type="entry name" value="LysR_subst-bd"/>
</dbReference>
<dbReference type="GO" id="GO:0003677">
    <property type="term" value="F:DNA binding"/>
    <property type="evidence" value="ECO:0007669"/>
    <property type="project" value="UniProtKB-KW"/>
</dbReference>
<comment type="caution">
    <text evidence="6">The sequence shown here is derived from an EMBL/GenBank/DDBJ whole genome shotgun (WGS) entry which is preliminary data.</text>
</comment>
<dbReference type="Gene3D" id="3.40.190.10">
    <property type="entry name" value="Periplasmic binding protein-like II"/>
    <property type="match status" value="2"/>
</dbReference>
<dbReference type="Proteomes" id="UP001138709">
    <property type="component" value="Unassembled WGS sequence"/>
</dbReference>
<dbReference type="CDD" id="cd08417">
    <property type="entry name" value="PBP2_Nitroaromatics_like"/>
    <property type="match status" value="1"/>
</dbReference>
<dbReference type="InterPro" id="IPR037402">
    <property type="entry name" value="YidZ_PBP2"/>
</dbReference>
<dbReference type="Gene3D" id="1.10.10.10">
    <property type="entry name" value="Winged helix-like DNA-binding domain superfamily/Winged helix DNA-binding domain"/>
    <property type="match status" value="1"/>
</dbReference>
<dbReference type="AlphaFoldDB" id="A0A9X9XDQ2"/>
<evidence type="ECO:0000259" key="5">
    <source>
        <dbReference type="PROSITE" id="PS50931"/>
    </source>
</evidence>
<reference evidence="6" key="1">
    <citation type="submission" date="2020-01" db="EMBL/GenBank/DDBJ databases">
        <authorList>
            <person name="Rat A."/>
        </authorList>
    </citation>
    <scope>NUCLEOTIDE SEQUENCE</scope>
    <source>
        <strain evidence="6">LMG 31228</strain>
    </source>
</reference>
<sequence length="332" mass="35528">MDTARDIRKLDLDLLRLFLALMEERHVTRAAGRLFLSQPAASQRLARLRTFFGDQLLVSVGKTLQPTPLAETLYASVLPALRALERAVAIDTPFDAANDERVFRLGASDMAALILLPRLLARMRTEAPHCRLVLREGDHRRLPALLAQNEVSTVIGFLGDNLPATARQRSLGSLRWVTVRDAGSPAVASLAEFCARPHAMVTAAGDLHGIVDEALEAVGQRRTVVLGVADFAMLAPAVTGTDLIAAVPAPFAALMAEGGGIAIDELPIALSVAPHGMAWNASVDRDPAERWFRAALAASYQDALRDARIAQPLAHGSQAVPPRASSAAMRLG</sequence>
<dbReference type="Pfam" id="PF00126">
    <property type="entry name" value="HTH_1"/>
    <property type="match status" value="1"/>
</dbReference>
<dbReference type="PRINTS" id="PR00039">
    <property type="entry name" value="HTHLYSR"/>
</dbReference>
<dbReference type="SUPFAM" id="SSF53850">
    <property type="entry name" value="Periplasmic binding protein-like II"/>
    <property type="match status" value="1"/>
</dbReference>
<evidence type="ECO:0000256" key="3">
    <source>
        <dbReference type="ARBA" id="ARBA00023125"/>
    </source>
</evidence>
<name>A0A9X9XDQ2_9PROT</name>